<feature type="compositionally biased region" description="Basic and acidic residues" evidence="11">
    <location>
        <begin position="74"/>
        <end position="93"/>
    </location>
</feature>
<keyword evidence="5" id="KW-0969">Cilium</keyword>
<evidence type="ECO:0000256" key="2">
    <source>
        <dbReference type="ARBA" id="ARBA00010849"/>
    </source>
</evidence>
<dbReference type="GO" id="GO:0048188">
    <property type="term" value="C:Set1C/COMPASS complex"/>
    <property type="evidence" value="ECO:0007669"/>
    <property type="project" value="InterPro"/>
</dbReference>
<feature type="region of interest" description="Disordered" evidence="11">
    <location>
        <begin position="74"/>
        <end position="179"/>
    </location>
</feature>
<dbReference type="GeneTree" id="ENSGT00940000169341"/>
<sequence length="179" mass="20424">MDSEYIKRHLGKCLAEGLAELAEQRPVNPILYLAHWLYKYNANAEYETERKASLAILEQEQAKAREEALHQEKLRAEERKFSEALEESKKNIDDDGIGQSDGPKPEQTSSSPVQNREKEADRQQTSETADSPAPPESDVITEETVSTERPVTPHGENEKSLYEQEESKEKEEEREADHT</sequence>
<evidence type="ECO:0000256" key="10">
    <source>
        <dbReference type="ARBA" id="ARBA00068754"/>
    </source>
</evidence>
<evidence type="ECO:0000256" key="1">
    <source>
        <dbReference type="ARBA" id="ARBA00004611"/>
    </source>
</evidence>
<reference evidence="12" key="1">
    <citation type="submission" date="2021-04" db="EMBL/GenBank/DDBJ databases">
        <authorList>
            <consortium name="Wellcome Sanger Institute Data Sharing"/>
        </authorList>
    </citation>
    <scope>NUCLEOTIDE SEQUENCE [LARGE SCALE GENOMIC DNA]</scope>
</reference>
<keyword evidence="4" id="KW-0282">Flagellum</keyword>
<proteinExistence type="inferred from homology"/>
<dbReference type="PANTHER" id="PTHR23356">
    <property type="entry name" value="DPY30-RELATED"/>
    <property type="match status" value="1"/>
</dbReference>
<dbReference type="RefSeq" id="XP_026207455.1">
    <property type="nucleotide sequence ID" value="XM_026351670.1"/>
</dbReference>
<feature type="compositionally biased region" description="Basic and acidic residues" evidence="11">
    <location>
        <begin position="115"/>
        <end position="124"/>
    </location>
</feature>
<feature type="compositionally biased region" description="Basic and acidic residues" evidence="11">
    <location>
        <begin position="155"/>
        <end position="179"/>
    </location>
</feature>
<evidence type="ECO:0000313" key="13">
    <source>
        <dbReference type="Proteomes" id="UP000265040"/>
    </source>
</evidence>
<comment type="subunit">
    <text evidence="9">Component of the axonemal radial spoke complex 1 (RS1), at least composed of spoke head proteins RSPH1, RSPH3, RSPH9 and the cilia-specific component RSPH4A or sperm-specific component RSPH6A, spoke stalk proteins RSPH14, DNAJB13, DYDC1, ROPN1L and NME5, and the anchor protein IQUB. Interacts with SH3GL3.</text>
</comment>
<reference evidence="12" key="2">
    <citation type="submission" date="2025-08" db="UniProtKB">
        <authorList>
            <consortium name="Ensembl"/>
        </authorList>
    </citation>
    <scope>IDENTIFICATION</scope>
</reference>
<dbReference type="InterPro" id="IPR007858">
    <property type="entry name" value="Dpy-30_motif"/>
</dbReference>
<evidence type="ECO:0000256" key="6">
    <source>
        <dbReference type="ARBA" id="ARBA00023212"/>
    </source>
</evidence>
<organism evidence="12 13">
    <name type="scientific">Anabas testudineus</name>
    <name type="common">Climbing perch</name>
    <name type="synonym">Anthias testudineus</name>
    <dbReference type="NCBI Taxonomy" id="64144"/>
    <lineage>
        <taxon>Eukaryota</taxon>
        <taxon>Metazoa</taxon>
        <taxon>Chordata</taxon>
        <taxon>Craniata</taxon>
        <taxon>Vertebrata</taxon>
        <taxon>Euteleostomi</taxon>
        <taxon>Actinopterygii</taxon>
        <taxon>Neopterygii</taxon>
        <taxon>Teleostei</taxon>
        <taxon>Neoteleostei</taxon>
        <taxon>Acanthomorphata</taxon>
        <taxon>Anabantaria</taxon>
        <taxon>Anabantiformes</taxon>
        <taxon>Anabantoidei</taxon>
        <taxon>Anabantidae</taxon>
        <taxon>Anabas</taxon>
    </lineage>
</organism>
<dbReference type="CDD" id="cd22966">
    <property type="entry name" value="DD_DYDC-like"/>
    <property type="match status" value="1"/>
</dbReference>
<dbReference type="Gene3D" id="1.20.890.10">
    <property type="entry name" value="cAMP-dependent protein kinase regulatory subunit, dimerization-anchoring domain"/>
    <property type="match status" value="1"/>
</dbReference>
<evidence type="ECO:0000256" key="8">
    <source>
        <dbReference type="ARBA" id="ARBA00058296"/>
    </source>
</evidence>
<comment type="subcellular location">
    <subcellularLocation>
        <location evidence="1">Cytoplasm</location>
        <location evidence="1">Cytoskeleton</location>
        <location evidence="1">Flagellum axoneme</location>
    </subcellularLocation>
</comment>
<dbReference type="PANTHER" id="PTHR23356:SF16">
    <property type="entry name" value="DPY30 DOMAIN CONTAINING 2"/>
    <property type="match status" value="1"/>
</dbReference>
<evidence type="ECO:0000313" key="12">
    <source>
        <dbReference type="Ensembl" id="ENSATEP00000066665.1"/>
    </source>
</evidence>
<gene>
    <name evidence="12" type="primary">DYDC2</name>
</gene>
<keyword evidence="3" id="KW-0963">Cytoplasm</keyword>
<dbReference type="Ensembl" id="ENSATET00000051129.2">
    <property type="protein sequence ID" value="ENSATEP00000066665.1"/>
    <property type="gene ID" value="ENSATEG00000029457.2"/>
</dbReference>
<keyword evidence="6" id="KW-0206">Cytoskeleton</keyword>
<evidence type="ECO:0000256" key="4">
    <source>
        <dbReference type="ARBA" id="ARBA00022846"/>
    </source>
</evidence>
<protein>
    <recommendedName>
        <fullName evidence="10">DPY30 domain-containing protein 1</fullName>
    </recommendedName>
</protein>
<dbReference type="GeneID" id="113156494"/>
<comment type="function">
    <text evidence="8">Functions as part of axonemal radial spoke complexes that play an important part in the motility of sperm and cilia. Plays a crucial role during acrosome biogenesis.</text>
</comment>
<dbReference type="Pfam" id="PF05186">
    <property type="entry name" value="Dpy-30"/>
    <property type="match status" value="1"/>
</dbReference>
<dbReference type="FunFam" id="1.20.890.10:FF:000009">
    <property type="entry name" value="DPY30 domain-containing protein 1"/>
    <property type="match status" value="1"/>
</dbReference>
<accession>A0A7N6BR79</accession>
<evidence type="ECO:0000256" key="11">
    <source>
        <dbReference type="SAM" id="MobiDB-lite"/>
    </source>
</evidence>
<evidence type="ECO:0000256" key="5">
    <source>
        <dbReference type="ARBA" id="ARBA00023069"/>
    </source>
</evidence>
<reference evidence="12" key="3">
    <citation type="submission" date="2025-09" db="UniProtKB">
        <authorList>
            <consortium name="Ensembl"/>
        </authorList>
    </citation>
    <scope>IDENTIFICATION</scope>
</reference>
<dbReference type="InterPro" id="IPR049630">
    <property type="entry name" value="DYDC-like_DD"/>
</dbReference>
<evidence type="ECO:0000256" key="9">
    <source>
        <dbReference type="ARBA" id="ARBA00062391"/>
    </source>
</evidence>
<keyword evidence="7" id="KW-0966">Cell projection</keyword>
<comment type="similarity">
    <text evidence="2">Belongs to the dpy-30 family.</text>
</comment>
<dbReference type="Proteomes" id="UP000265040">
    <property type="component" value="Chromosome 19"/>
</dbReference>
<evidence type="ECO:0000256" key="7">
    <source>
        <dbReference type="ARBA" id="ARBA00023273"/>
    </source>
</evidence>
<dbReference type="AlphaFoldDB" id="A0A7N6BR79"/>
<evidence type="ECO:0000256" key="3">
    <source>
        <dbReference type="ARBA" id="ARBA00022490"/>
    </source>
</evidence>
<name>A0A7N6BR79_ANATE</name>
<dbReference type="InterPro" id="IPR037856">
    <property type="entry name" value="Sdc1/DPY30"/>
</dbReference>
<keyword evidence="13" id="KW-1185">Reference proteome</keyword>